<gene>
    <name evidence="7" type="ORF">TRIADDRAFT_56020</name>
</gene>
<evidence type="ECO:0000313" key="7">
    <source>
        <dbReference type="EMBL" id="EDV26181.1"/>
    </source>
</evidence>
<feature type="transmembrane region" description="Helical" evidence="6">
    <location>
        <begin position="88"/>
        <end position="105"/>
    </location>
</feature>
<evidence type="ECO:0000256" key="5">
    <source>
        <dbReference type="ARBA" id="ARBA00023136"/>
    </source>
</evidence>
<dbReference type="KEGG" id="tad:TRIADDRAFT_56020"/>
<reference evidence="7 8" key="1">
    <citation type="journal article" date="2008" name="Nature">
        <title>The Trichoplax genome and the nature of placozoans.</title>
        <authorList>
            <person name="Srivastava M."/>
            <person name="Begovic E."/>
            <person name="Chapman J."/>
            <person name="Putnam N.H."/>
            <person name="Hellsten U."/>
            <person name="Kawashima T."/>
            <person name="Kuo A."/>
            <person name="Mitros T."/>
            <person name="Salamov A."/>
            <person name="Carpenter M.L."/>
            <person name="Signorovitch A.Y."/>
            <person name="Moreno M.A."/>
            <person name="Kamm K."/>
            <person name="Grimwood J."/>
            <person name="Schmutz J."/>
            <person name="Shapiro H."/>
            <person name="Grigoriev I.V."/>
            <person name="Buss L.W."/>
            <person name="Schierwater B."/>
            <person name="Dellaporta S.L."/>
            <person name="Rokhsar D.S."/>
        </authorList>
    </citation>
    <scope>NUCLEOTIDE SEQUENCE [LARGE SCALE GENOMIC DNA]</scope>
    <source>
        <strain evidence="7 8">Grell-BS-1999</strain>
    </source>
</reference>
<organism evidence="7 8">
    <name type="scientific">Trichoplax adhaerens</name>
    <name type="common">Trichoplax reptans</name>
    <dbReference type="NCBI Taxonomy" id="10228"/>
    <lineage>
        <taxon>Eukaryota</taxon>
        <taxon>Metazoa</taxon>
        <taxon>Placozoa</taxon>
        <taxon>Uniplacotomia</taxon>
        <taxon>Trichoplacea</taxon>
        <taxon>Trichoplacidae</taxon>
        <taxon>Trichoplax</taxon>
    </lineage>
</organism>
<evidence type="ECO:0000256" key="3">
    <source>
        <dbReference type="ARBA" id="ARBA00022692"/>
    </source>
</evidence>
<evidence type="ECO:0000256" key="1">
    <source>
        <dbReference type="ARBA" id="ARBA00004141"/>
    </source>
</evidence>
<evidence type="ECO:0000256" key="2">
    <source>
        <dbReference type="ARBA" id="ARBA00009565"/>
    </source>
</evidence>
<name>B3RTR6_TRIAD</name>
<dbReference type="InParanoid" id="B3RTR6"/>
<dbReference type="eggNOG" id="ENOG502SY5Q">
    <property type="taxonomic scope" value="Eukaryota"/>
</dbReference>
<feature type="transmembrane region" description="Helical" evidence="6">
    <location>
        <begin position="117"/>
        <end position="144"/>
    </location>
</feature>
<keyword evidence="8" id="KW-1185">Reference proteome</keyword>
<protein>
    <submittedName>
        <fullName evidence="7">Uncharacterized protein</fullName>
    </submittedName>
</protein>
<comment type="similarity">
    <text evidence="2">Belongs to the MS4A family.</text>
</comment>
<sequence length="258" mass="28061">MSNVNYPVQLQQQIPPQYQQPIQQPVTSVYSQIDQHYVTQAMTIPPHVRRSAFGLAIALLILGIISIIFGGISFIFSRSFVTLIGANIWVGLIYTIAGSLAIAHHQVPTNVSLLHSFYAFSIIAFIFSLPHFGISVASLVYSYYVFIPSGIISTCLSISGFSLTLAFIVILSKYIYCVNPGATVPGRVYTNFTSDPVQPAGMPYVASQQIPANPIQQTQVGSPVIYPGGTTMPSTAIMNPQSTTMTSEKGKALNYFPR</sequence>
<proteinExistence type="inferred from homology"/>
<dbReference type="PANTHER" id="PTHR23320">
    <property type="entry name" value="MEMBRANE-SPANNING 4-DOMAINS SUBFAMILY A MS4A -RELATED"/>
    <property type="match status" value="1"/>
</dbReference>
<dbReference type="HOGENOM" id="CLU_1002312_0_0_1"/>
<evidence type="ECO:0000256" key="4">
    <source>
        <dbReference type="ARBA" id="ARBA00022989"/>
    </source>
</evidence>
<dbReference type="PANTHER" id="PTHR23320:SF142">
    <property type="entry name" value="MARVEL DOMAIN-CONTAINING PROTEIN"/>
    <property type="match status" value="1"/>
</dbReference>
<keyword evidence="5 6" id="KW-0472">Membrane</keyword>
<dbReference type="InterPro" id="IPR030417">
    <property type="entry name" value="MS4A"/>
</dbReference>
<feature type="transmembrane region" description="Helical" evidence="6">
    <location>
        <begin position="150"/>
        <end position="171"/>
    </location>
</feature>
<dbReference type="AlphaFoldDB" id="B3RTR6"/>
<dbReference type="Proteomes" id="UP000009022">
    <property type="component" value="Unassembled WGS sequence"/>
</dbReference>
<comment type="subcellular location">
    <subcellularLocation>
        <location evidence="1">Membrane</location>
        <topology evidence="1">Multi-pass membrane protein</topology>
    </subcellularLocation>
</comment>
<evidence type="ECO:0000256" key="6">
    <source>
        <dbReference type="SAM" id="Phobius"/>
    </source>
</evidence>
<dbReference type="EMBL" id="DS985244">
    <property type="protein sequence ID" value="EDV26181.1"/>
    <property type="molecule type" value="Genomic_DNA"/>
</dbReference>
<dbReference type="PhylomeDB" id="B3RTR6"/>
<dbReference type="Pfam" id="PF04103">
    <property type="entry name" value="CD20"/>
    <property type="match status" value="1"/>
</dbReference>
<dbReference type="RefSeq" id="XP_002112214.1">
    <property type="nucleotide sequence ID" value="XM_002112178.1"/>
</dbReference>
<keyword evidence="3 6" id="KW-0812">Transmembrane</keyword>
<accession>B3RTR6</accession>
<dbReference type="CTD" id="6753427"/>
<dbReference type="InterPro" id="IPR007237">
    <property type="entry name" value="CD20-like"/>
</dbReference>
<evidence type="ECO:0000313" key="8">
    <source>
        <dbReference type="Proteomes" id="UP000009022"/>
    </source>
</evidence>
<keyword evidence="4 6" id="KW-1133">Transmembrane helix</keyword>
<feature type="transmembrane region" description="Helical" evidence="6">
    <location>
        <begin position="52"/>
        <end position="76"/>
    </location>
</feature>
<dbReference type="GeneID" id="6753427"/>